<keyword evidence="2 4" id="KW-0808">Transferase</keyword>
<sequence length="1099" mass="125327">MSLGCKEAFIYRVKVLNLPKHEMSSIKKLFDTLDLHKFKKAPKWDYAYLNFETEEAAKAAMMKIDGREFKKRVLVTEYTKVSEESFRTRFETKKKKESEQEEKEDLRTPAEMLADQVTPLYKLAYEEQVAKKHKSGIRYLNSLRKKLNTLPDLNDAARDQIAWTNDRENNEYEILDPIHSPIIKEYRTKCEFTIGKDLNGERTVGFLLGQYRDGITSVLDPNECLHVSEKAKEIAKKMKEYIRDSEYEVYDRVSKTGVWRSIMTKTQTTGDIMILIQLRTTELSDQQLTQEKERIINYWNGLKQTINTTTLLLQTWDGDSNGITDKGHTEILIGDGYVYEKLLGCRFRISSSAFFQVNTPATELLYSKCAEWCNINKEKKTTLLDLCCGTGTIGITMAKSVDKVIGIEMIPEAIVDAKANAKINNITNAYYYANKVEDKIDIVANERNEEVVAVLDPPRNGVHSSVIRAVRESSQIKKVIFISCDAKQAMQNFIGPTSNRFKGLPFKPSRAVSIDLFPHTEHLLALLLSVFSIEAQDNSTAIEYNVIALLNQTVFKSMAVVVDNVSYPLESNTTFPIIYSAKAPAAQTGYQYAKVYSSNDSMLIESFTRQPVTENTPHEFFNRSWNTHDNVQLPQIYSMLSSVNRISSDLHKDNQIPTIHIIGNQTELDEMNTNSTADITVQTNLSYVSLFDAIRFEDVEISLSGRSSRWMPKLSYKLELKKGDSLYGYRYLRLRALATDPSYVREQVAFNMVRSVGLVSSEFSYVRVFMNNQELGLFGILDTFKNPWLANVFDQGNTTYENGYLYQAVYLTPNSVAQNVMSDLSYMSNHSLYGLGQYNIEEEATHGDKVNWTALIGFTRFIANAPTVDSSETIHAWNQQLDVESFLRSAAIEVLAGFSDGYIALADNYYLYQNPQRMNQFIYIPSDLDLTFGNTLFKLSEMWSGNYSTYPGLYDRPLMNQILKVGKFKARYEHLLQDINIQLMRPDVIVARIDSIASMIKQDVVWDQSLARVAVTEPGSLISVQDRDVGTNRPIELDNATFNDLINRTTQVIPFEIALNGPTGHISLSGVKEWIEAIRRNTTEFFKVHNMNFSLKSIK</sequence>
<dbReference type="AlphaFoldDB" id="A0A9P6YGT4"/>
<dbReference type="PANTHER" id="PTHR45904:SF2">
    <property type="entry name" value="TRNA (URACIL-5-)-METHYLTRANSFERASE HOMOLOG A"/>
    <property type="match status" value="1"/>
</dbReference>
<dbReference type="Gene3D" id="3.30.70.330">
    <property type="match status" value="1"/>
</dbReference>
<evidence type="ECO:0000313" key="5">
    <source>
        <dbReference type="EMBL" id="KAG1548057.1"/>
    </source>
</evidence>
<dbReference type="Gene3D" id="3.40.50.150">
    <property type="entry name" value="Vaccinia Virus protein VP39"/>
    <property type="match status" value="1"/>
</dbReference>
<keyword evidence="1 4" id="KW-0489">Methyltransferase</keyword>
<dbReference type="GO" id="GO:0008173">
    <property type="term" value="F:RNA methyltransferase activity"/>
    <property type="evidence" value="ECO:0007669"/>
    <property type="project" value="InterPro"/>
</dbReference>
<dbReference type="InterPro" id="IPR035979">
    <property type="entry name" value="RBD_domain_sf"/>
</dbReference>
<comment type="caution">
    <text evidence="4">Lacks conserved residue(s) required for the propagation of feature annotation.</text>
</comment>
<dbReference type="InterPro" id="IPR014867">
    <property type="entry name" value="Spore_coat_CotH_CotH2/3/7"/>
</dbReference>
<organism evidence="5 6">
    <name type="scientific">Rhizopus oryzae</name>
    <name type="common">Mucormycosis agent</name>
    <name type="synonym">Rhizopus arrhizus var. delemar</name>
    <dbReference type="NCBI Taxonomy" id="64495"/>
    <lineage>
        <taxon>Eukaryota</taxon>
        <taxon>Fungi</taxon>
        <taxon>Fungi incertae sedis</taxon>
        <taxon>Mucoromycota</taxon>
        <taxon>Mucoromycotina</taxon>
        <taxon>Mucoromycetes</taxon>
        <taxon>Mucorales</taxon>
        <taxon>Mucorineae</taxon>
        <taxon>Rhizopodaceae</taxon>
        <taxon>Rhizopus</taxon>
    </lineage>
</organism>
<comment type="caution">
    <text evidence="5">The sequence shown here is derived from an EMBL/GenBank/DDBJ whole genome shotgun (WGS) entry which is preliminary data.</text>
</comment>
<evidence type="ECO:0000256" key="2">
    <source>
        <dbReference type="ARBA" id="ARBA00022679"/>
    </source>
</evidence>
<feature type="active site" description="Nucleophile" evidence="4">
    <location>
        <position position="484"/>
    </location>
</feature>
<feature type="binding site" evidence="4">
    <location>
        <position position="408"/>
    </location>
    <ligand>
        <name>S-adenosyl-L-methionine</name>
        <dbReference type="ChEBI" id="CHEBI:59789"/>
    </ligand>
</feature>
<evidence type="ECO:0000256" key="3">
    <source>
        <dbReference type="ARBA" id="ARBA00022691"/>
    </source>
</evidence>
<keyword evidence="3 4" id="KW-0949">S-adenosyl-L-methionine</keyword>
<feature type="binding site" evidence="4">
    <location>
        <position position="456"/>
    </location>
    <ligand>
        <name>S-adenosyl-L-methionine</name>
        <dbReference type="ChEBI" id="CHEBI:59789"/>
    </ligand>
</feature>
<evidence type="ECO:0000313" key="6">
    <source>
        <dbReference type="Proteomes" id="UP000717996"/>
    </source>
</evidence>
<dbReference type="Gene3D" id="2.40.50.1070">
    <property type="match status" value="1"/>
</dbReference>
<dbReference type="SUPFAM" id="SSF53335">
    <property type="entry name" value="S-adenosyl-L-methionine-dependent methyltransferases"/>
    <property type="match status" value="1"/>
</dbReference>
<dbReference type="GO" id="GO:0032259">
    <property type="term" value="P:methylation"/>
    <property type="evidence" value="ECO:0007669"/>
    <property type="project" value="UniProtKB-KW"/>
</dbReference>
<dbReference type="Pfam" id="PF05958">
    <property type="entry name" value="tRNA_U5-meth_tr"/>
    <property type="match status" value="1"/>
</dbReference>
<gene>
    <name evidence="5" type="ORF">G6F51_003888</name>
</gene>
<reference evidence="5" key="1">
    <citation type="journal article" date="2020" name="Microb. Genom.">
        <title>Genetic diversity of clinical and environmental Mucorales isolates obtained from an investigation of mucormycosis cases among solid organ transplant recipients.</title>
        <authorList>
            <person name="Nguyen M.H."/>
            <person name="Kaul D."/>
            <person name="Muto C."/>
            <person name="Cheng S.J."/>
            <person name="Richter R.A."/>
            <person name="Bruno V.M."/>
            <person name="Liu G."/>
            <person name="Beyhan S."/>
            <person name="Sundermann A.J."/>
            <person name="Mounaud S."/>
            <person name="Pasculle A.W."/>
            <person name="Nierman W.C."/>
            <person name="Driscoll E."/>
            <person name="Cumbie R."/>
            <person name="Clancy C.J."/>
            <person name="Dupont C.L."/>
        </authorList>
    </citation>
    <scope>NUCLEOTIDE SEQUENCE</scope>
    <source>
        <strain evidence="5">GL16</strain>
    </source>
</reference>
<dbReference type="InterPro" id="IPR010280">
    <property type="entry name" value="U5_MeTrfase_fam"/>
</dbReference>
<name>A0A9P6YGT4_RHIOR</name>
<dbReference type="GO" id="GO:0006396">
    <property type="term" value="P:RNA processing"/>
    <property type="evidence" value="ECO:0007669"/>
    <property type="project" value="InterPro"/>
</dbReference>
<accession>A0A9P6YGT4</accession>
<dbReference type="PANTHER" id="PTHR45904">
    <property type="entry name" value="TRNA (URACIL-5-)-METHYLTRANSFERASE"/>
    <property type="match status" value="1"/>
</dbReference>
<feature type="binding site" evidence="4">
    <location>
        <position position="356"/>
    </location>
    <ligand>
        <name>S-adenosyl-L-methionine</name>
        <dbReference type="ChEBI" id="CHEBI:59789"/>
    </ligand>
</feature>
<dbReference type="PROSITE" id="PS51687">
    <property type="entry name" value="SAM_MT_RNA_M5U"/>
    <property type="match status" value="1"/>
</dbReference>
<protein>
    <recommendedName>
        <fullName evidence="7">RRM domain-containing protein</fullName>
    </recommendedName>
</protein>
<dbReference type="GO" id="GO:0003723">
    <property type="term" value="F:RNA binding"/>
    <property type="evidence" value="ECO:0007669"/>
    <property type="project" value="TreeGrafter"/>
</dbReference>
<dbReference type="InterPro" id="IPR029063">
    <property type="entry name" value="SAM-dependent_MTases_sf"/>
</dbReference>
<dbReference type="Proteomes" id="UP000717996">
    <property type="component" value="Unassembled WGS sequence"/>
</dbReference>
<comment type="similarity">
    <text evidence="4">Belongs to the class I-like SAM-binding methyltransferase superfamily. RNA M5U methyltransferase family.</text>
</comment>
<dbReference type="InterPro" id="IPR012677">
    <property type="entry name" value="Nucleotide-bd_a/b_plait_sf"/>
</dbReference>
<evidence type="ECO:0000256" key="1">
    <source>
        <dbReference type="ARBA" id="ARBA00022603"/>
    </source>
</evidence>
<dbReference type="InterPro" id="IPR045850">
    <property type="entry name" value="TRM2_met"/>
</dbReference>
<dbReference type="EMBL" id="JAANIT010000404">
    <property type="protein sequence ID" value="KAG1548057.1"/>
    <property type="molecule type" value="Genomic_DNA"/>
</dbReference>
<dbReference type="CDD" id="cd02440">
    <property type="entry name" value="AdoMet_MTases"/>
    <property type="match status" value="1"/>
</dbReference>
<dbReference type="Pfam" id="PF08757">
    <property type="entry name" value="CotH"/>
    <property type="match status" value="1"/>
</dbReference>
<evidence type="ECO:0008006" key="7">
    <source>
        <dbReference type="Google" id="ProtNLM"/>
    </source>
</evidence>
<evidence type="ECO:0000256" key="4">
    <source>
        <dbReference type="PROSITE-ProRule" id="PRU01024"/>
    </source>
</evidence>
<dbReference type="SUPFAM" id="SSF54928">
    <property type="entry name" value="RNA-binding domain, RBD"/>
    <property type="match status" value="1"/>
</dbReference>
<proteinExistence type="inferred from homology"/>